<dbReference type="EMBL" id="RWGY01000009">
    <property type="protein sequence ID" value="TVU34349.1"/>
    <property type="molecule type" value="Genomic_DNA"/>
</dbReference>
<evidence type="ECO:0000259" key="1">
    <source>
        <dbReference type="SMART" id="SM00256"/>
    </source>
</evidence>
<feature type="domain" description="F-box" evidence="1">
    <location>
        <begin position="93"/>
        <end position="134"/>
    </location>
</feature>
<sequence length="498" mass="54283">MLLSFATAFPLPAADQNPFPSHKASAAFPPPRCARSQPVCPTPPPSAFDDAAASSLIFAARPRTAVVGERESGGEMSEHDMAAAAAAACCPALPEDVVVEILERVSDVVSLFRCAFACKQWHRLVADPAFLRRRIWPEGGRSLLGFFVQRHHLSVNTMRKVTKHFPTRAPAFVPAPGSVLGPERRFLTSFVRDDIGLLDQAKPLAVRDGLLLVRIWPRPGDKKSILRLCVCDLLAGRWNLLPALDAGFFDDQGVRGYAVLTAADHGAGPHRPVDGYSTVFQVFLIGVRQDERQMYLLKFSSSATASHRVWTSYNCSSQIPRGLWGPFGCRIAAVSGGAAHWLFHGNGPDHAPSLYTLDVSVNTGRVSMTKLPLDVLPRTIRVDRDNVWLCLNMDGRLSLCCLNKNILLTLADGDQSGTDAWHLTQAIVVGVEVGLFGIESLSSVCIGEKSGTLLALYHSEPDRAYALDLQSGSTTKIAGWNRSFNYMTAVPCEINWQL</sequence>
<dbReference type="SUPFAM" id="SSF81383">
    <property type="entry name" value="F-box domain"/>
    <property type="match status" value="1"/>
</dbReference>
<proteinExistence type="predicted"/>
<gene>
    <name evidence="2" type="ORF">EJB05_16181</name>
</gene>
<dbReference type="Pfam" id="PF24523">
    <property type="entry name" value="DUF7595"/>
    <property type="match status" value="1"/>
</dbReference>
<dbReference type="Proteomes" id="UP000324897">
    <property type="component" value="Unassembled WGS sequence"/>
</dbReference>
<dbReference type="PANTHER" id="PTHR35828">
    <property type="entry name" value="OS08G0203800 PROTEIN-RELATED"/>
    <property type="match status" value="1"/>
</dbReference>
<accession>A0A5J9VDY2</accession>
<dbReference type="AlphaFoldDB" id="A0A5J9VDY2"/>
<protein>
    <recommendedName>
        <fullName evidence="1">F-box domain-containing protein</fullName>
    </recommendedName>
</protein>
<organism evidence="2 3">
    <name type="scientific">Eragrostis curvula</name>
    <name type="common">weeping love grass</name>
    <dbReference type="NCBI Taxonomy" id="38414"/>
    <lineage>
        <taxon>Eukaryota</taxon>
        <taxon>Viridiplantae</taxon>
        <taxon>Streptophyta</taxon>
        <taxon>Embryophyta</taxon>
        <taxon>Tracheophyta</taxon>
        <taxon>Spermatophyta</taxon>
        <taxon>Magnoliopsida</taxon>
        <taxon>Liliopsida</taxon>
        <taxon>Poales</taxon>
        <taxon>Poaceae</taxon>
        <taxon>PACMAD clade</taxon>
        <taxon>Chloridoideae</taxon>
        <taxon>Eragrostideae</taxon>
        <taxon>Eragrostidinae</taxon>
        <taxon>Eragrostis</taxon>
    </lineage>
</organism>
<comment type="caution">
    <text evidence="2">The sequence shown here is derived from an EMBL/GenBank/DDBJ whole genome shotgun (WGS) entry which is preliminary data.</text>
</comment>
<dbReference type="Gramene" id="TVU34349">
    <property type="protein sequence ID" value="TVU34349"/>
    <property type="gene ID" value="EJB05_16181"/>
</dbReference>
<name>A0A5J9VDY2_9POAL</name>
<keyword evidence="3" id="KW-1185">Reference proteome</keyword>
<feature type="non-terminal residue" evidence="2">
    <location>
        <position position="1"/>
    </location>
</feature>
<evidence type="ECO:0000313" key="3">
    <source>
        <dbReference type="Proteomes" id="UP000324897"/>
    </source>
</evidence>
<dbReference type="OrthoDB" id="603189at2759"/>
<evidence type="ECO:0000313" key="2">
    <source>
        <dbReference type="EMBL" id="TVU34349.1"/>
    </source>
</evidence>
<dbReference type="SMART" id="SM00256">
    <property type="entry name" value="FBOX"/>
    <property type="match status" value="1"/>
</dbReference>
<dbReference type="Pfam" id="PF12937">
    <property type="entry name" value="F-box-like"/>
    <property type="match status" value="1"/>
</dbReference>
<dbReference type="InterPro" id="IPR056016">
    <property type="entry name" value="DUF7595"/>
</dbReference>
<dbReference type="Gene3D" id="1.20.1280.50">
    <property type="match status" value="1"/>
</dbReference>
<dbReference type="InterPro" id="IPR036047">
    <property type="entry name" value="F-box-like_dom_sf"/>
</dbReference>
<dbReference type="InterPro" id="IPR001810">
    <property type="entry name" value="F-box_dom"/>
</dbReference>
<reference evidence="2 3" key="1">
    <citation type="journal article" date="2019" name="Sci. Rep.">
        <title>A high-quality genome of Eragrostis curvula grass provides insights into Poaceae evolution and supports new strategies to enhance forage quality.</title>
        <authorList>
            <person name="Carballo J."/>
            <person name="Santos B.A.C.M."/>
            <person name="Zappacosta D."/>
            <person name="Garbus I."/>
            <person name="Selva J.P."/>
            <person name="Gallo C.A."/>
            <person name="Diaz A."/>
            <person name="Albertini E."/>
            <person name="Caccamo M."/>
            <person name="Echenique V."/>
        </authorList>
    </citation>
    <scope>NUCLEOTIDE SEQUENCE [LARGE SCALE GENOMIC DNA]</scope>
    <source>
        <strain evidence="3">cv. Victoria</strain>
        <tissue evidence="2">Leaf</tissue>
    </source>
</reference>
<dbReference type="PANTHER" id="PTHR35828:SF25">
    <property type="entry name" value="OS08G0203800 PROTEIN"/>
    <property type="match status" value="1"/>
</dbReference>